<proteinExistence type="inferred from homology"/>
<protein>
    <recommendedName>
        <fullName evidence="4">Flagellar basal-body rod protein FlgF</fullName>
    </recommendedName>
</protein>
<dbReference type="Pfam" id="PF22692">
    <property type="entry name" value="LlgE_F_G_D1"/>
    <property type="match status" value="1"/>
</dbReference>
<dbReference type="SUPFAM" id="SSF117143">
    <property type="entry name" value="Flagellar hook protein flgE"/>
    <property type="match status" value="1"/>
</dbReference>
<organism evidence="8 9">
    <name type="scientific">Methylobacterium variabile</name>
    <dbReference type="NCBI Taxonomy" id="298794"/>
    <lineage>
        <taxon>Bacteria</taxon>
        <taxon>Pseudomonadati</taxon>
        <taxon>Pseudomonadota</taxon>
        <taxon>Alphaproteobacteria</taxon>
        <taxon>Hyphomicrobiales</taxon>
        <taxon>Methylobacteriaceae</taxon>
        <taxon>Methylobacterium</taxon>
    </lineage>
</organism>
<keyword evidence="3 4" id="KW-0975">Bacterial flagellum</keyword>
<dbReference type="PATRIC" id="fig|298794.3.peg.6515"/>
<feature type="domain" description="Flagellar basal body rod protein N-terminal" evidence="5">
    <location>
        <begin position="7"/>
        <end position="35"/>
    </location>
</feature>
<keyword evidence="8" id="KW-0969">Cilium</keyword>
<dbReference type="GO" id="GO:0030694">
    <property type="term" value="C:bacterial-type flagellum basal body, rod"/>
    <property type="evidence" value="ECO:0007669"/>
    <property type="project" value="UniProtKB-UniRule"/>
</dbReference>
<comment type="similarity">
    <text evidence="2 4">Belongs to the flagella basal body rod proteins family.</text>
</comment>
<keyword evidence="9" id="KW-1185">Reference proteome</keyword>
<dbReference type="Pfam" id="PF06429">
    <property type="entry name" value="Flg_bbr_C"/>
    <property type="match status" value="1"/>
</dbReference>
<gene>
    <name evidence="8" type="primary">flgF</name>
    <name evidence="8" type="ORF">VQ02_09865</name>
</gene>
<dbReference type="GO" id="GO:0071978">
    <property type="term" value="P:bacterial-type flagellum-dependent swarming motility"/>
    <property type="evidence" value="ECO:0007669"/>
    <property type="project" value="TreeGrafter"/>
</dbReference>
<evidence type="ECO:0000256" key="2">
    <source>
        <dbReference type="ARBA" id="ARBA00009677"/>
    </source>
</evidence>
<dbReference type="OrthoDB" id="9804559at2"/>
<dbReference type="EMBL" id="LABY01000059">
    <property type="protein sequence ID" value="KMO39435.1"/>
    <property type="molecule type" value="Genomic_DNA"/>
</dbReference>
<dbReference type="InterPro" id="IPR053967">
    <property type="entry name" value="LlgE_F_G-like_D1"/>
</dbReference>
<dbReference type="PANTHER" id="PTHR30435">
    <property type="entry name" value="FLAGELLAR PROTEIN"/>
    <property type="match status" value="1"/>
</dbReference>
<dbReference type="InterPro" id="IPR037925">
    <property type="entry name" value="FlgE/F/G-like"/>
</dbReference>
<dbReference type="NCBIfam" id="NF009331">
    <property type="entry name" value="PRK12689.1"/>
    <property type="match status" value="1"/>
</dbReference>
<dbReference type="AlphaFoldDB" id="A0A0J6SVY0"/>
<evidence type="ECO:0000256" key="4">
    <source>
        <dbReference type="RuleBase" id="RU362116"/>
    </source>
</evidence>
<dbReference type="InterPro" id="IPR012836">
    <property type="entry name" value="FlgF"/>
</dbReference>
<evidence type="ECO:0000256" key="3">
    <source>
        <dbReference type="ARBA" id="ARBA00023143"/>
    </source>
</evidence>
<dbReference type="Proteomes" id="UP000035955">
    <property type="component" value="Unassembled WGS sequence"/>
</dbReference>
<accession>A0A0J6SVY0</accession>
<comment type="caution">
    <text evidence="8">The sequence shown here is derived from an EMBL/GenBank/DDBJ whole genome shotgun (WGS) entry which is preliminary data.</text>
</comment>
<sequence length="248" mass="26455">MQNAQLIGLSAQMALGRELEVIANNMANVTTTGFKARTTRFQEYLMPKASAETFQRPDRRLSYVIDAATPLDLSQGPVEATGNPLNVAIRGEAFFAVQTPQGERYTRNGAFEMNPQGQIVTSDGHLVLGDGGPIQISQQETGLTIGPDGTVSTNQGNRGKVRLVTFADPQGLTNAGGNLYSATAAPQPAGPQGRLEPGALERSNVRPVLAMSRMLEVNRVYQLVSDTVSRLDSLRGMAIQRLADASAA</sequence>
<dbReference type="InterPro" id="IPR001444">
    <property type="entry name" value="Flag_bb_rod_N"/>
</dbReference>
<dbReference type="NCBIfam" id="TIGR02490">
    <property type="entry name" value="flgF"/>
    <property type="match status" value="1"/>
</dbReference>
<feature type="domain" description="Flagellar basal-body/hook protein C-terminal" evidence="6">
    <location>
        <begin position="197"/>
        <end position="240"/>
    </location>
</feature>
<dbReference type="InterPro" id="IPR020013">
    <property type="entry name" value="Flagellar_FlgE/F/G"/>
</dbReference>
<keyword evidence="8" id="KW-0282">Flagellum</keyword>
<evidence type="ECO:0000259" key="5">
    <source>
        <dbReference type="Pfam" id="PF00460"/>
    </source>
</evidence>
<feature type="domain" description="Flagellar hook protein FlgE/F/G-like D1" evidence="7">
    <location>
        <begin position="88"/>
        <end position="152"/>
    </location>
</feature>
<evidence type="ECO:0000313" key="8">
    <source>
        <dbReference type="EMBL" id="KMO39435.1"/>
    </source>
</evidence>
<comment type="subunit">
    <text evidence="4">The basal body constitutes a major portion of the flagellar organelle and consists of five rings (E,L,P,S, and M) mounted on a central rod. The rod consists of about 26 subunits of FlgG in the distal portion, and FlgB, FlgC and FlgF are thought to build up the proximal portion of the rod with about 6 subunits each.</text>
</comment>
<name>A0A0J6SVY0_9HYPH</name>
<reference evidence="8 9" key="1">
    <citation type="submission" date="2015-03" db="EMBL/GenBank/DDBJ databases">
        <title>Genome sequencing of Methylobacterium variabile DSM 16961.</title>
        <authorList>
            <person name="Chaudhry V."/>
            <person name="Patil P.B."/>
        </authorList>
    </citation>
    <scope>NUCLEOTIDE SEQUENCE [LARGE SCALE GENOMIC DNA]</scope>
    <source>
        <strain evidence="8 9">DSM 16961</strain>
    </source>
</reference>
<comment type="subcellular location">
    <subcellularLocation>
        <location evidence="1 4">Bacterial flagellum basal body</location>
    </subcellularLocation>
</comment>
<dbReference type="Pfam" id="PF00460">
    <property type="entry name" value="Flg_bb_rod"/>
    <property type="match status" value="1"/>
</dbReference>
<dbReference type="RefSeq" id="WP_048444009.1">
    <property type="nucleotide sequence ID" value="NZ_LABY01000059.1"/>
</dbReference>
<evidence type="ECO:0000313" key="9">
    <source>
        <dbReference type="Proteomes" id="UP000035955"/>
    </source>
</evidence>
<evidence type="ECO:0000259" key="7">
    <source>
        <dbReference type="Pfam" id="PF22692"/>
    </source>
</evidence>
<keyword evidence="8" id="KW-0966">Cell projection</keyword>
<dbReference type="InterPro" id="IPR010930">
    <property type="entry name" value="Flg_bb/hook_C_dom"/>
</dbReference>
<dbReference type="PANTHER" id="PTHR30435:SF19">
    <property type="entry name" value="FLAGELLAR BASAL-BODY ROD PROTEIN FLGG"/>
    <property type="match status" value="1"/>
</dbReference>
<evidence type="ECO:0000259" key="6">
    <source>
        <dbReference type="Pfam" id="PF06429"/>
    </source>
</evidence>
<dbReference type="NCBIfam" id="TIGR03506">
    <property type="entry name" value="FlgEFG_subfam"/>
    <property type="match status" value="1"/>
</dbReference>
<evidence type="ECO:0000256" key="1">
    <source>
        <dbReference type="ARBA" id="ARBA00004117"/>
    </source>
</evidence>